<sequence>MLTLTPNPSLHFSLLQSSKTHEEITQFHALSLKTNTFSHPPIAARLLSLYADPKINDLHRAKSIFDRIQEPTLVLHNIIIKSYVENQRSHDAISQFFELVHRLMPDGFTLPCVIKGCARLQAIQEGKQIHGLALKLGFGLDKFVQSSLVSMYAKCEKIEEAEKVFDEMNDRDLVSWNSLIDGYSKCGHVELAMQLFEKMPERDLFSWTALIDGFSRCGKVEVAREIFERMPNRNLVAWNSMINGYMKSGDFELAGELFNSIPERDLISWNSMISGYVSNRRFKEAVELFVIMLEEEFMPNHATFVSVISAVSGLASLSKGKWIHSYMIKNGFNLDGVLATLLIDMYSKCGNIENALTNFQGVAKKKLGHWTAIIVGLGLNGWADTALDLFQEMCHIGIKPNGITFIGVLNACSHAGLVNDGRRYFNIMIHDYRIEPSVEHYGCLVDILCRAGYLEEARQVVENMPIRPNKEIWMSLLSGSRVYRNIGIGEFAAQHLIESAPETTGCYILLSNIYAMAGSWDKVSRVREIMKNRGMKKDPGCSSIECRSEVHDFIVGDNSHSQTKEIYAQLREMRRKLELEGHVPDTSQVLLCMEGENEKEAELEKHSERLAIAFGLINVAPGSPIRIMKNLRVCNDCHSVTKLLSKIYGREIIVRDNSRFHHFKNGTCSCKDFW</sequence>
<dbReference type="PANTHER" id="PTHR47926:SF436">
    <property type="entry name" value="PENTATRICOPEPTIDE REPEAT-CONTAINING PROTEIN ELI1, CHLOROPLASTIC-LIKE ISOFORM X2"/>
    <property type="match status" value="1"/>
</dbReference>
<dbReference type="GO" id="GO:0009451">
    <property type="term" value="P:RNA modification"/>
    <property type="evidence" value="ECO:0007669"/>
    <property type="project" value="InterPro"/>
</dbReference>
<dbReference type="FunFam" id="1.25.40.10:FF:000205">
    <property type="entry name" value="Pentatricopeptide repeat-containing protein, mitochondrial"/>
    <property type="match status" value="1"/>
</dbReference>
<dbReference type="InterPro" id="IPR011990">
    <property type="entry name" value="TPR-like_helical_dom_sf"/>
</dbReference>
<dbReference type="SUPFAM" id="SSF48452">
    <property type="entry name" value="TPR-like"/>
    <property type="match status" value="1"/>
</dbReference>
<dbReference type="FunFam" id="1.25.40.10:FF:000031">
    <property type="entry name" value="Pentatricopeptide repeat-containing protein mitochondrial"/>
    <property type="match status" value="1"/>
</dbReference>
<dbReference type="AlphaFoldDB" id="A0A2P2LQR4"/>
<dbReference type="Pfam" id="PF13041">
    <property type="entry name" value="PPR_2"/>
    <property type="match status" value="1"/>
</dbReference>
<feature type="repeat" description="PPR" evidence="4">
    <location>
        <begin position="172"/>
        <end position="206"/>
    </location>
</feature>
<comment type="similarity">
    <text evidence="1">Belongs to the PPR family. PCMP-H subfamily.</text>
</comment>
<dbReference type="PROSITE" id="PS51375">
    <property type="entry name" value="PPR"/>
    <property type="match status" value="5"/>
</dbReference>
<dbReference type="GO" id="GO:0008270">
    <property type="term" value="F:zinc ion binding"/>
    <property type="evidence" value="ECO:0007669"/>
    <property type="project" value="InterPro"/>
</dbReference>
<evidence type="ECO:0000256" key="4">
    <source>
        <dbReference type="PROSITE-ProRule" id="PRU00708"/>
    </source>
</evidence>
<dbReference type="InterPro" id="IPR002885">
    <property type="entry name" value="PPR_rpt"/>
</dbReference>
<feature type="repeat" description="PPR" evidence="4">
    <location>
        <begin position="141"/>
        <end position="171"/>
    </location>
</feature>
<evidence type="ECO:0000259" key="5">
    <source>
        <dbReference type="Pfam" id="PF14432"/>
    </source>
</evidence>
<feature type="repeat" description="PPR" evidence="4">
    <location>
        <begin position="265"/>
        <end position="299"/>
    </location>
</feature>
<dbReference type="Pfam" id="PF20431">
    <property type="entry name" value="E_motif"/>
    <property type="match status" value="1"/>
</dbReference>
<dbReference type="GO" id="GO:0003723">
    <property type="term" value="F:RNA binding"/>
    <property type="evidence" value="ECO:0007669"/>
    <property type="project" value="InterPro"/>
</dbReference>
<dbReference type="Pfam" id="PF01535">
    <property type="entry name" value="PPR"/>
    <property type="match status" value="4"/>
</dbReference>
<protein>
    <submittedName>
        <fullName evidence="6">Pentatricopeptide repeat-containing protein At2g29760ic</fullName>
    </submittedName>
</protein>
<name>A0A2P2LQR4_RHIMU</name>
<dbReference type="GO" id="GO:0005739">
    <property type="term" value="C:mitochondrion"/>
    <property type="evidence" value="ECO:0007669"/>
    <property type="project" value="UniProtKB-ARBA"/>
</dbReference>
<dbReference type="InterPro" id="IPR032867">
    <property type="entry name" value="DYW_dom"/>
</dbReference>
<dbReference type="FunFam" id="1.25.40.10:FF:003117">
    <property type="entry name" value="Uncharacterized protein"/>
    <property type="match status" value="1"/>
</dbReference>
<dbReference type="NCBIfam" id="TIGR00756">
    <property type="entry name" value="PPR"/>
    <property type="match status" value="6"/>
</dbReference>
<feature type="repeat" description="PPR" evidence="4">
    <location>
        <begin position="366"/>
        <end position="400"/>
    </location>
</feature>
<reference evidence="6" key="1">
    <citation type="submission" date="2018-02" db="EMBL/GenBank/DDBJ databases">
        <title>Rhizophora mucronata_Transcriptome.</title>
        <authorList>
            <person name="Meera S.P."/>
            <person name="Sreeshan A."/>
            <person name="Augustine A."/>
        </authorList>
    </citation>
    <scope>NUCLEOTIDE SEQUENCE</scope>
    <source>
        <tissue evidence="6">Leaf</tissue>
    </source>
</reference>
<feature type="repeat" description="PPR" evidence="4">
    <location>
        <begin position="234"/>
        <end position="264"/>
    </location>
</feature>
<dbReference type="Pfam" id="PF12854">
    <property type="entry name" value="PPR_1"/>
    <property type="match status" value="1"/>
</dbReference>
<accession>A0A2P2LQR4</accession>
<evidence type="ECO:0000313" key="6">
    <source>
        <dbReference type="EMBL" id="MBX20305.1"/>
    </source>
</evidence>
<feature type="domain" description="DYW" evidence="5">
    <location>
        <begin position="581"/>
        <end position="674"/>
    </location>
</feature>
<dbReference type="Gene3D" id="1.25.40.10">
    <property type="entry name" value="Tetratricopeptide repeat domain"/>
    <property type="match status" value="4"/>
</dbReference>
<organism evidence="6">
    <name type="scientific">Rhizophora mucronata</name>
    <name type="common">Asiatic mangrove</name>
    <dbReference type="NCBI Taxonomy" id="61149"/>
    <lineage>
        <taxon>Eukaryota</taxon>
        <taxon>Viridiplantae</taxon>
        <taxon>Streptophyta</taxon>
        <taxon>Embryophyta</taxon>
        <taxon>Tracheophyta</taxon>
        <taxon>Spermatophyta</taxon>
        <taxon>Magnoliopsida</taxon>
        <taxon>eudicotyledons</taxon>
        <taxon>Gunneridae</taxon>
        <taxon>Pentapetalae</taxon>
        <taxon>rosids</taxon>
        <taxon>fabids</taxon>
        <taxon>Malpighiales</taxon>
        <taxon>Rhizophoraceae</taxon>
        <taxon>Rhizophora</taxon>
    </lineage>
</organism>
<evidence type="ECO:0000256" key="1">
    <source>
        <dbReference type="ARBA" id="ARBA00006643"/>
    </source>
</evidence>
<dbReference type="EMBL" id="GGEC01039821">
    <property type="protein sequence ID" value="MBX20305.1"/>
    <property type="molecule type" value="Transcribed_RNA"/>
</dbReference>
<comment type="similarity">
    <text evidence="3">Belongs to the PPR family. PCMP-E subfamily.</text>
</comment>
<evidence type="ECO:0000256" key="2">
    <source>
        <dbReference type="ARBA" id="ARBA00022737"/>
    </source>
</evidence>
<dbReference type="FunFam" id="1.25.40.10:FF:000366">
    <property type="entry name" value="Pentatricopeptide (PPR) repeat-containing protein"/>
    <property type="match status" value="1"/>
</dbReference>
<proteinExistence type="inferred from homology"/>
<evidence type="ECO:0000256" key="3">
    <source>
        <dbReference type="ARBA" id="ARBA00061659"/>
    </source>
</evidence>
<keyword evidence="2" id="KW-0677">Repeat</keyword>
<dbReference type="PANTHER" id="PTHR47926">
    <property type="entry name" value="PENTATRICOPEPTIDE REPEAT-CONTAINING PROTEIN"/>
    <property type="match status" value="1"/>
</dbReference>
<dbReference type="InterPro" id="IPR046960">
    <property type="entry name" value="PPR_At4g14850-like_plant"/>
</dbReference>
<dbReference type="Pfam" id="PF14432">
    <property type="entry name" value="DYW_deaminase"/>
    <property type="match status" value="1"/>
</dbReference>
<dbReference type="InterPro" id="IPR046848">
    <property type="entry name" value="E_motif"/>
</dbReference>